<organism evidence="2 3">
    <name type="scientific">Rhizoclosmatium globosum</name>
    <dbReference type="NCBI Taxonomy" id="329046"/>
    <lineage>
        <taxon>Eukaryota</taxon>
        <taxon>Fungi</taxon>
        <taxon>Fungi incertae sedis</taxon>
        <taxon>Chytridiomycota</taxon>
        <taxon>Chytridiomycota incertae sedis</taxon>
        <taxon>Chytridiomycetes</taxon>
        <taxon>Chytridiales</taxon>
        <taxon>Chytriomycetaceae</taxon>
        <taxon>Rhizoclosmatium</taxon>
    </lineage>
</organism>
<sequence>MSTRSDIPVSRVIVLEELAKSGAKLTSTQFEEVLASVNPDSPDDSIVALQSLGRAYNEVGDAAVFSREVLPAALTQSEAEVNAVDELSTVAPVGWWARFLDGVTSYSPSFDLYAFADALGSTLSSDVDTTTVATILEKSNCRLAKSELQHIEYQMAPGQPDLVLNAYRLLSDTIKNIGVISFVTTVSPILAKADKTMKKRNRVLKVVKRGSVVKVNPIVVKRDSTAGLGLVTKRGSFVGPEVVRVPSRGSFARSSTPLVNPITTKLSNSILSGARAPSPATQTDDEWYPVRHSTGDVPRRRRSTASDSARSMDSSLEKRKSYLEYLTDASSVSSRQTTVLRKRAENPADTILGTKLARQYGKIVSKGWWARFIAAAKAFYSSFDGYEFMSKLADNEEPLTDESLLLLLTQSGCPVSAIEFVELQSKVSPYPVTTQEFFTSLGSIVRSTGVRRFYYKVLPIWNNAIPVAELSFSEAISQMIAKYSGFKADTFTFITECQKLSPSFNVFKFFEAFSTVQVPMTEEKLAASFKYAGLDTTAWEYKRLSGYLLGFFNLDALRDYSSMVLAVGTKTFVSHLSELSQPTEEQGLRAGMAWVSDINDLGPKAKFDPSGFKNSMRVVDPVFNPENFVENVD</sequence>
<protein>
    <submittedName>
        <fullName evidence="2">Uncharacterized protein</fullName>
    </submittedName>
</protein>
<gene>
    <name evidence="2" type="ORF">BCR33DRAFT_446696</name>
</gene>
<reference evidence="2 3" key="1">
    <citation type="submission" date="2016-07" db="EMBL/GenBank/DDBJ databases">
        <title>Pervasive Adenine N6-methylation of Active Genes in Fungi.</title>
        <authorList>
            <consortium name="DOE Joint Genome Institute"/>
            <person name="Mondo S.J."/>
            <person name="Dannebaum R.O."/>
            <person name="Kuo R.C."/>
            <person name="Labutti K."/>
            <person name="Haridas S."/>
            <person name="Kuo A."/>
            <person name="Salamov A."/>
            <person name="Ahrendt S.R."/>
            <person name="Lipzen A."/>
            <person name="Sullivan W."/>
            <person name="Andreopoulos W.B."/>
            <person name="Clum A."/>
            <person name="Lindquist E."/>
            <person name="Daum C."/>
            <person name="Ramamoorthy G.K."/>
            <person name="Gryganskyi A."/>
            <person name="Culley D."/>
            <person name="Magnuson J.K."/>
            <person name="James T.Y."/>
            <person name="O'Malley M.A."/>
            <person name="Stajich J.E."/>
            <person name="Spatafora J.W."/>
            <person name="Visel A."/>
            <person name="Grigoriev I.V."/>
        </authorList>
    </citation>
    <scope>NUCLEOTIDE SEQUENCE [LARGE SCALE GENOMIC DNA]</scope>
    <source>
        <strain evidence="2 3">JEL800</strain>
    </source>
</reference>
<dbReference type="AlphaFoldDB" id="A0A1Y2BS59"/>
<name>A0A1Y2BS59_9FUNG</name>
<feature type="compositionally biased region" description="Low complexity" evidence="1">
    <location>
        <begin position="305"/>
        <end position="314"/>
    </location>
</feature>
<comment type="caution">
    <text evidence="2">The sequence shown here is derived from an EMBL/GenBank/DDBJ whole genome shotgun (WGS) entry which is preliminary data.</text>
</comment>
<dbReference type="EMBL" id="MCGO01000049">
    <property type="protein sequence ID" value="ORY37563.1"/>
    <property type="molecule type" value="Genomic_DNA"/>
</dbReference>
<keyword evidence="3" id="KW-1185">Reference proteome</keyword>
<evidence type="ECO:0000256" key="1">
    <source>
        <dbReference type="SAM" id="MobiDB-lite"/>
    </source>
</evidence>
<evidence type="ECO:0000313" key="3">
    <source>
        <dbReference type="Proteomes" id="UP000193642"/>
    </source>
</evidence>
<proteinExistence type="predicted"/>
<feature type="region of interest" description="Disordered" evidence="1">
    <location>
        <begin position="270"/>
        <end position="315"/>
    </location>
</feature>
<dbReference type="Proteomes" id="UP000193642">
    <property type="component" value="Unassembled WGS sequence"/>
</dbReference>
<accession>A0A1Y2BS59</accession>
<dbReference type="OrthoDB" id="2140084at2759"/>
<evidence type="ECO:0000313" key="2">
    <source>
        <dbReference type="EMBL" id="ORY37563.1"/>
    </source>
</evidence>